<feature type="transmembrane region" description="Helical" evidence="14">
    <location>
        <begin position="53"/>
        <end position="72"/>
    </location>
</feature>
<dbReference type="AlphaFoldDB" id="A0A940P6J5"/>
<dbReference type="GO" id="GO:0055091">
    <property type="term" value="P:phospholipid homeostasis"/>
    <property type="evidence" value="ECO:0007669"/>
    <property type="project" value="TreeGrafter"/>
</dbReference>
<dbReference type="Pfam" id="PF03706">
    <property type="entry name" value="LPG_synthase_TM"/>
    <property type="match status" value="1"/>
</dbReference>
<reference evidence="16" key="1">
    <citation type="submission" date="2020-12" db="EMBL/GenBank/DDBJ databases">
        <title>Vagococcus allomyrinae sp. nov. and Enterococcus lavae sp. nov., isolated from the larvae of Allomyrina dichotoma.</title>
        <authorList>
            <person name="Lee S.D."/>
        </authorList>
    </citation>
    <scope>NUCLEOTIDE SEQUENCE</scope>
    <source>
        <strain evidence="16">BWB3-3</strain>
    </source>
</reference>
<evidence type="ECO:0000256" key="2">
    <source>
        <dbReference type="ARBA" id="ARBA00008627"/>
    </source>
</evidence>
<evidence type="ECO:0000313" key="17">
    <source>
        <dbReference type="Proteomes" id="UP000674938"/>
    </source>
</evidence>
<dbReference type="InterPro" id="IPR051211">
    <property type="entry name" value="PG_lysyltransferase"/>
</dbReference>
<comment type="function">
    <text evidence="14">Catalyzes the transfer of a lysyl group from L-lysyl-tRNA(Lys) to membrane-bound phosphatidylglycerol (PG), which produces lysylphosphatidylglycerol (LPG), a major component of the bacterial membrane with a positive net charge. LPG synthesis contributes to bacterial virulence as it is involved in the resistance mechanism against cationic antimicrobial peptides (CAMP) produces by the host's immune system (defensins, cathelicidins) and by the competing microorganisms.</text>
</comment>
<evidence type="ECO:0000256" key="13">
    <source>
        <dbReference type="ARBA" id="ARBA00047540"/>
    </source>
</evidence>
<keyword evidence="11 14" id="KW-0046">Antibiotic resistance</keyword>
<proteinExistence type="inferred from homology"/>
<feature type="transmembrane region" description="Helical" evidence="14">
    <location>
        <begin position="14"/>
        <end position="32"/>
    </location>
</feature>
<gene>
    <name evidence="14 16" type="primary">mprF</name>
    <name evidence="16" type="ORF">I6N95_00125</name>
</gene>
<evidence type="ECO:0000256" key="14">
    <source>
        <dbReference type="RuleBase" id="RU363042"/>
    </source>
</evidence>
<feature type="transmembrane region" description="Helical" evidence="14">
    <location>
        <begin position="274"/>
        <end position="299"/>
    </location>
</feature>
<keyword evidence="5" id="KW-1003">Cell membrane</keyword>
<evidence type="ECO:0000256" key="4">
    <source>
        <dbReference type="ARBA" id="ARBA00021546"/>
    </source>
</evidence>
<dbReference type="InterPro" id="IPR022791">
    <property type="entry name" value="L-PG_synthase/AglD"/>
</dbReference>
<dbReference type="PANTHER" id="PTHR34697">
    <property type="entry name" value="PHOSPHATIDYLGLYCEROL LYSYLTRANSFERASE"/>
    <property type="match status" value="1"/>
</dbReference>
<dbReference type="InterPro" id="IPR024320">
    <property type="entry name" value="LPG_synthase_C"/>
</dbReference>
<protein>
    <recommendedName>
        <fullName evidence="4 14">Phosphatidylglycerol lysyltransferase</fullName>
        <ecNumber evidence="3 14">2.3.2.3</ecNumber>
    </recommendedName>
    <alternativeName>
        <fullName evidence="12 14">Lysylphosphatidylglycerol synthase</fullName>
    </alternativeName>
</protein>
<feature type="transmembrane region" description="Helical" evidence="14">
    <location>
        <begin position="389"/>
        <end position="406"/>
    </location>
</feature>
<dbReference type="Pfam" id="PF09924">
    <property type="entry name" value="LPG_synthase_C"/>
    <property type="match status" value="1"/>
</dbReference>
<evidence type="ECO:0000256" key="5">
    <source>
        <dbReference type="ARBA" id="ARBA00022475"/>
    </source>
</evidence>
<feature type="transmembrane region" description="Helical" evidence="14">
    <location>
        <begin position="358"/>
        <end position="377"/>
    </location>
</feature>
<evidence type="ECO:0000259" key="15">
    <source>
        <dbReference type="Pfam" id="PF09924"/>
    </source>
</evidence>
<feature type="transmembrane region" description="Helical" evidence="14">
    <location>
        <begin position="134"/>
        <end position="153"/>
    </location>
</feature>
<feature type="transmembrane region" description="Helical" evidence="14">
    <location>
        <begin position="443"/>
        <end position="463"/>
    </location>
</feature>
<evidence type="ECO:0000256" key="8">
    <source>
        <dbReference type="ARBA" id="ARBA00022989"/>
    </source>
</evidence>
<comment type="caution">
    <text evidence="16">The sequence shown here is derived from an EMBL/GenBank/DDBJ whole genome shotgun (WGS) entry which is preliminary data.</text>
</comment>
<evidence type="ECO:0000256" key="10">
    <source>
        <dbReference type="ARBA" id="ARBA00023136"/>
    </source>
</evidence>
<keyword evidence="9 14" id="KW-0443">Lipid metabolism</keyword>
<comment type="catalytic activity">
    <reaction evidence="13 14">
        <text>L-lysyl-tRNA(Lys) + a 1,2-diacyl-sn-glycero-3-phospho-(1'-sn-glycerol) = a 1,2-diacyl-sn-glycero-3-phospho-1'-(3'-O-L-lysyl)-sn-glycerol + tRNA(Lys)</text>
        <dbReference type="Rhea" id="RHEA:10668"/>
        <dbReference type="Rhea" id="RHEA-COMP:9696"/>
        <dbReference type="Rhea" id="RHEA-COMP:9697"/>
        <dbReference type="ChEBI" id="CHEBI:64716"/>
        <dbReference type="ChEBI" id="CHEBI:75792"/>
        <dbReference type="ChEBI" id="CHEBI:78442"/>
        <dbReference type="ChEBI" id="CHEBI:78529"/>
        <dbReference type="EC" id="2.3.2.3"/>
    </reaction>
</comment>
<dbReference type="EC" id="2.3.2.3" evidence="3 14"/>
<keyword evidence="6 14" id="KW-0808">Transferase</keyword>
<evidence type="ECO:0000256" key="7">
    <source>
        <dbReference type="ARBA" id="ARBA00022692"/>
    </source>
</evidence>
<evidence type="ECO:0000256" key="11">
    <source>
        <dbReference type="ARBA" id="ARBA00023251"/>
    </source>
</evidence>
<dbReference type="EMBL" id="JAEEGA010000001">
    <property type="protein sequence ID" value="MBP1039399.1"/>
    <property type="molecule type" value="Genomic_DNA"/>
</dbReference>
<organism evidence="16 17">
    <name type="scientific">Vagococcus allomyrinae</name>
    <dbReference type="NCBI Taxonomy" id="2794353"/>
    <lineage>
        <taxon>Bacteria</taxon>
        <taxon>Bacillati</taxon>
        <taxon>Bacillota</taxon>
        <taxon>Bacilli</taxon>
        <taxon>Lactobacillales</taxon>
        <taxon>Enterococcaceae</taxon>
        <taxon>Vagococcus</taxon>
    </lineage>
</organism>
<feature type="transmembrane region" description="Helical" evidence="14">
    <location>
        <begin position="412"/>
        <end position="431"/>
    </location>
</feature>
<feature type="transmembrane region" description="Helical" evidence="14">
    <location>
        <begin position="234"/>
        <end position="254"/>
    </location>
</feature>
<evidence type="ECO:0000256" key="12">
    <source>
        <dbReference type="ARBA" id="ARBA00031899"/>
    </source>
</evidence>
<name>A0A940P6J5_9ENTE</name>
<keyword evidence="8 14" id="KW-1133">Transmembrane helix</keyword>
<evidence type="ECO:0000256" key="9">
    <source>
        <dbReference type="ARBA" id="ARBA00023098"/>
    </source>
</evidence>
<feature type="transmembrane region" description="Helical" evidence="14">
    <location>
        <begin position="92"/>
        <end position="113"/>
    </location>
</feature>
<dbReference type="InterPro" id="IPR016181">
    <property type="entry name" value="Acyl_CoA_acyltransferase"/>
</dbReference>
<evidence type="ECO:0000256" key="1">
    <source>
        <dbReference type="ARBA" id="ARBA00004651"/>
    </source>
</evidence>
<keyword evidence="7 14" id="KW-0812">Transmembrane</keyword>
<feature type="transmembrane region" description="Helical" evidence="14">
    <location>
        <begin position="165"/>
        <end position="182"/>
    </location>
</feature>
<evidence type="ECO:0000256" key="6">
    <source>
        <dbReference type="ARBA" id="ARBA00022679"/>
    </source>
</evidence>
<dbReference type="RefSeq" id="WP_209524306.1">
    <property type="nucleotide sequence ID" value="NZ_JAEEGA010000001.1"/>
</dbReference>
<keyword evidence="17" id="KW-1185">Reference proteome</keyword>
<dbReference type="SUPFAM" id="SSF55729">
    <property type="entry name" value="Acyl-CoA N-acyltransferases (Nat)"/>
    <property type="match status" value="1"/>
</dbReference>
<dbReference type="Proteomes" id="UP000674938">
    <property type="component" value="Unassembled WGS sequence"/>
</dbReference>
<dbReference type="GO" id="GO:0046677">
    <property type="term" value="P:response to antibiotic"/>
    <property type="evidence" value="ECO:0007669"/>
    <property type="project" value="UniProtKB-KW"/>
</dbReference>
<dbReference type="GO" id="GO:0005886">
    <property type="term" value="C:plasma membrane"/>
    <property type="evidence" value="ECO:0007669"/>
    <property type="project" value="UniProtKB-SubCell"/>
</dbReference>
<dbReference type="GO" id="GO:0006629">
    <property type="term" value="P:lipid metabolic process"/>
    <property type="evidence" value="ECO:0007669"/>
    <property type="project" value="UniProtKB-KW"/>
</dbReference>
<feature type="domain" description="Phosphatidylglycerol lysyltransferase C-terminal" evidence="15">
    <location>
        <begin position="524"/>
        <end position="819"/>
    </location>
</feature>
<evidence type="ECO:0000256" key="3">
    <source>
        <dbReference type="ARBA" id="ARBA00012014"/>
    </source>
</evidence>
<evidence type="ECO:0000313" key="16">
    <source>
        <dbReference type="EMBL" id="MBP1039399.1"/>
    </source>
</evidence>
<dbReference type="PANTHER" id="PTHR34697:SF2">
    <property type="entry name" value="PHOSPHATIDYLGLYCEROL LYSYLTRANSFERASE"/>
    <property type="match status" value="1"/>
</dbReference>
<comment type="similarity">
    <text evidence="2 14">Belongs to the LPG synthase family.</text>
</comment>
<feature type="transmembrane region" description="Helical" evidence="14">
    <location>
        <begin position="483"/>
        <end position="502"/>
    </location>
</feature>
<keyword evidence="10 14" id="KW-0472">Membrane</keyword>
<dbReference type="GO" id="GO:0050071">
    <property type="term" value="F:phosphatidylglycerol lysyltransferase activity"/>
    <property type="evidence" value="ECO:0007669"/>
    <property type="project" value="UniProtKB-EC"/>
</dbReference>
<accession>A0A940P6J5</accession>
<comment type="subcellular location">
    <subcellularLocation>
        <location evidence="1 14">Cell membrane</location>
        <topology evidence="1 14">Multi-pass membrane protein</topology>
    </subcellularLocation>
</comment>
<dbReference type="NCBIfam" id="NF033480">
    <property type="entry name" value="bifunc_MprF"/>
    <property type="match status" value="1"/>
</dbReference>
<sequence length="841" mass="95315">MTQVLGWLKKRTKLFKFIFLLSVSVIVVREVLTIAKTTSLSQLQDVLTALHPLAVVAMGIVGLIAVMPMLFYDVILTNLLPDKPALPYVLQTSWITNTINNLCGFGGLISTGLRTQFYGKKTQGQELLKALSKVILFFMSGISIYCLLSLLLVWFGHTDPFLHKYWLWLIGGSLYFPILLIVTHRSEIGFFDDLTLKIESQLVGTSFLEWTGVLTTFISVGKLMGLDFSIGEVIPLYIACSIIGMVSMIPGALGSFDVMMLLGLSALGVPHESAVIWILLYRLFYYLIPFAIGLLLLTHNVGDQFNQRYNGIPKEAASKVAHYALVTSLYIAGSLLVLSATIPEAFSDYPIIGKWTPASFHFLTQTPSLIFGFLLLAMGRGAAQKVKKAFMPTVILLLSAVIYVIWKEFSWGLVVILVLVLLFVVLSRSQFYRVKLVYSWEMLTFDGLLYSSLAFLYVVIGVYNLPHRHHRVRHDFLVFPSEHMWLLGLLTIVITATLLLIFGHYLSKSNITLGETVNQEKVMALLDEFGGNETSQLIFLGDKELFFYEVKGKPVVLFQYKLKADKCLVMGEPVGDATCFLAAIEAFMEKADTLGYRLVFYEVQESFVMLLHEQGFDFLKMGEEAYVDVQNFTLSGKKLKGVRSLINKMDRDNYQFEWLEPPFSVELMKELRQISDEWLAGQAEKSYSMGYFDEVYLSRAPIGVIKDRQGRCVAFANSMPTYNQEQMTIDLMRHYRDAPSGVMDSLFTHLFDVAKEQGYQFFNMGMAPLANVGYAKNSFFQERVAHYIYEYGTHFYSFQGLRNYKSKYATRWVAKYTAYPKNSSLIFTLIQLLILVNAPKE</sequence>
<feature type="transmembrane region" description="Helical" evidence="14">
    <location>
        <begin position="320"/>
        <end position="338"/>
    </location>
</feature>